<proteinExistence type="predicted"/>
<feature type="domain" description="Peptidase U32 collagenase" evidence="1">
    <location>
        <begin position="375"/>
        <end position="495"/>
    </location>
</feature>
<evidence type="ECO:0000259" key="1">
    <source>
        <dbReference type="Pfam" id="PF12392"/>
    </source>
</evidence>
<dbReference type="EMBL" id="CP139487">
    <property type="protein sequence ID" value="WPU67163.1"/>
    <property type="molecule type" value="Genomic_DNA"/>
</dbReference>
<dbReference type="RefSeq" id="WP_321400084.1">
    <property type="nucleotide sequence ID" value="NZ_CP139487.1"/>
</dbReference>
<reference evidence="2 3" key="1">
    <citation type="submission" date="2023-11" db="EMBL/GenBank/DDBJ databases">
        <title>Peredibacter starrii A3.12.</title>
        <authorList>
            <person name="Mitchell R.J."/>
        </authorList>
    </citation>
    <scope>NUCLEOTIDE SEQUENCE [LARGE SCALE GENOMIC DNA]</scope>
    <source>
        <strain evidence="2 3">A3.12</strain>
    </source>
</reference>
<dbReference type="KEGG" id="psti:SOO65_10395"/>
<gene>
    <name evidence="2" type="ORF">SOO65_10395</name>
</gene>
<accession>A0AAX4HVC9</accession>
<dbReference type="InterPro" id="IPR020988">
    <property type="entry name" value="Pept_U32_collagenase"/>
</dbReference>
<dbReference type="Pfam" id="PF12392">
    <property type="entry name" value="DUF3656"/>
    <property type="match status" value="1"/>
</dbReference>
<dbReference type="PANTHER" id="PTHR30217">
    <property type="entry name" value="PEPTIDASE U32 FAMILY"/>
    <property type="match status" value="1"/>
</dbReference>
<evidence type="ECO:0000313" key="3">
    <source>
        <dbReference type="Proteomes" id="UP001324634"/>
    </source>
</evidence>
<keyword evidence="3" id="KW-1185">Reference proteome</keyword>
<dbReference type="Pfam" id="PF01136">
    <property type="entry name" value="Peptidase_U32"/>
    <property type="match status" value="2"/>
</dbReference>
<dbReference type="AlphaFoldDB" id="A0AAX4HVC9"/>
<dbReference type="InterPro" id="IPR001539">
    <property type="entry name" value="Peptidase_U32"/>
</dbReference>
<dbReference type="PANTHER" id="PTHR30217:SF10">
    <property type="entry name" value="23S RRNA 5-HYDROXYCYTIDINE C2501 SYNTHASE"/>
    <property type="match status" value="1"/>
</dbReference>
<organism evidence="2 3">
    <name type="scientific">Peredibacter starrii</name>
    <dbReference type="NCBI Taxonomy" id="28202"/>
    <lineage>
        <taxon>Bacteria</taxon>
        <taxon>Pseudomonadati</taxon>
        <taxon>Bdellovibrionota</taxon>
        <taxon>Bacteriovoracia</taxon>
        <taxon>Bacteriovoracales</taxon>
        <taxon>Bacteriovoracaceae</taxon>
        <taxon>Peredibacter</taxon>
    </lineage>
</organism>
<name>A0AAX4HVC9_9BACT</name>
<dbReference type="InterPro" id="IPR051454">
    <property type="entry name" value="RNA/ubiquinone_mod_enzymes"/>
</dbReference>
<evidence type="ECO:0000313" key="2">
    <source>
        <dbReference type="EMBL" id="WPU67163.1"/>
    </source>
</evidence>
<protein>
    <submittedName>
        <fullName evidence="2">U32 family peptidase</fullName>
    </submittedName>
</protein>
<dbReference type="Proteomes" id="UP001324634">
    <property type="component" value="Chromosome"/>
</dbReference>
<sequence>MNSELLLPVGNMAMCLAAVHYGADAIYVGVPFFNARGRSADLTMAELKEMIDLCHLYGVRVNLAFNVVIFQDEYPKVIETLKEILPMGPDAFIVQDLGLAKLIRAMAPNQRIHASTQMTVTNPDAIKLVDDLKIDRFVLGRENSINEIKLIREKTDKELEVFVHGALCVAYSGQCFTSESLGGRSANRGQCAQSCRLEYELFVDEVKKDLGQKKYLVSPKDLMGIEEVPTLKELGVNSFKVEGRLKTPEYVAAAAKNYREVLDGAPVNLEKRTEELSTTYSRGFFSGWLHGVNHQKLVDGTYSAHRGLEIGTIKEIKKKAVMIDSTRDLKAGMGLLFAGPKEDQGSKIFTALRIGKNFEVELLQKDLKLEKGMKVYLNSNEAQAKDLQRGWSSREHMKKIPLKFLVQGLYNEPLLVKVTDPEGREIYAQTISNLAPASARPMTEQFLKDELSSLGTTVYEMGTFECFIQEGLFLNHRELKDVRRELVEKMNQARIERRARVETFDLKPMVKNQTEAGLNILLRSKKQVEGFAENFALFQGHKDIIKSVILDFEFGKDYAASVELIKSLGVKAGIATTRILKPAEYYNLNTIIRCNPDLILVRNLGAIEYLRQMSQIPLIGDFSLNVTNSLSLDYLTSKGLGSVNVSYDLNQDQLLDMLEFSDPSKMEVTLHQYMPEFHMEHCVFAAFMSNGSSFRDCGKPCEKHEVKLKDPYGNMHFLKADQECRNTFFKATPQSAGFLVKELKERGVGSFRLEALNETPEEINLKIVTYLKLIKGEITADYALNSLKVVESYGLGLGQMNKSDTYKDRKKETNQHK</sequence>